<dbReference type="Gene3D" id="3.30.200.20">
    <property type="entry name" value="Phosphorylase Kinase, domain 1"/>
    <property type="match status" value="1"/>
</dbReference>
<evidence type="ECO:0000256" key="2">
    <source>
        <dbReference type="ARBA" id="ARBA00022741"/>
    </source>
</evidence>
<dbReference type="InterPro" id="IPR017441">
    <property type="entry name" value="Protein_kinase_ATP_BS"/>
</dbReference>
<protein>
    <recommendedName>
        <fullName evidence="8">Protein kinase domain-containing protein</fullName>
    </recommendedName>
</protein>
<dbReference type="Proteomes" id="UP000572635">
    <property type="component" value="Unassembled WGS sequence"/>
</dbReference>
<feature type="compositionally biased region" description="Gly residues" evidence="7">
    <location>
        <begin position="337"/>
        <end position="349"/>
    </location>
</feature>
<evidence type="ECO:0000256" key="7">
    <source>
        <dbReference type="SAM" id="MobiDB-lite"/>
    </source>
</evidence>
<dbReference type="SMART" id="SM00220">
    <property type="entry name" value="S_TKc"/>
    <property type="match status" value="1"/>
</dbReference>
<dbReference type="AlphaFoldDB" id="A0A7W8VFQ8"/>
<evidence type="ECO:0000256" key="3">
    <source>
        <dbReference type="ARBA" id="ARBA00022777"/>
    </source>
</evidence>
<dbReference type="CDD" id="cd14014">
    <property type="entry name" value="STKc_PknB_like"/>
    <property type="match status" value="1"/>
</dbReference>
<dbReference type="Pfam" id="PF00400">
    <property type="entry name" value="WD40"/>
    <property type="match status" value="2"/>
</dbReference>
<feature type="binding site" evidence="6">
    <location>
        <position position="43"/>
    </location>
    <ligand>
        <name>ATP</name>
        <dbReference type="ChEBI" id="CHEBI:30616"/>
    </ligand>
</feature>
<keyword evidence="5" id="KW-0853">WD repeat</keyword>
<evidence type="ECO:0000259" key="8">
    <source>
        <dbReference type="PROSITE" id="PS50011"/>
    </source>
</evidence>
<feature type="repeat" description="WD" evidence="5">
    <location>
        <begin position="562"/>
        <end position="603"/>
    </location>
</feature>
<dbReference type="GO" id="GO:0005524">
    <property type="term" value="F:ATP binding"/>
    <property type="evidence" value="ECO:0007669"/>
    <property type="project" value="UniProtKB-UniRule"/>
</dbReference>
<dbReference type="InterPro" id="IPR008271">
    <property type="entry name" value="Ser/Thr_kinase_AS"/>
</dbReference>
<dbReference type="SUPFAM" id="SSF56112">
    <property type="entry name" value="Protein kinase-like (PK-like)"/>
    <property type="match status" value="1"/>
</dbReference>
<dbReference type="GO" id="GO:0004674">
    <property type="term" value="F:protein serine/threonine kinase activity"/>
    <property type="evidence" value="ECO:0007669"/>
    <property type="project" value="TreeGrafter"/>
</dbReference>
<dbReference type="InterPro" id="IPR015943">
    <property type="entry name" value="WD40/YVTN_repeat-like_dom_sf"/>
</dbReference>
<evidence type="ECO:0000256" key="6">
    <source>
        <dbReference type="PROSITE-ProRule" id="PRU10141"/>
    </source>
</evidence>
<dbReference type="PROSITE" id="PS50082">
    <property type="entry name" value="WD_REPEATS_2"/>
    <property type="match status" value="2"/>
</dbReference>
<keyword evidence="3" id="KW-0418">Kinase</keyword>
<evidence type="ECO:0000256" key="4">
    <source>
        <dbReference type="ARBA" id="ARBA00022840"/>
    </source>
</evidence>
<dbReference type="EMBL" id="JACHDB010000001">
    <property type="protein sequence ID" value="MBB5434380.1"/>
    <property type="molecule type" value="Genomic_DNA"/>
</dbReference>
<dbReference type="InterPro" id="IPR000719">
    <property type="entry name" value="Prot_kinase_dom"/>
</dbReference>
<keyword evidence="4 6" id="KW-0067">ATP-binding</keyword>
<keyword evidence="2 6" id="KW-0547">Nucleotide-binding</keyword>
<accession>A0A7W8VFQ8</accession>
<feature type="region of interest" description="Disordered" evidence="7">
    <location>
        <begin position="337"/>
        <end position="366"/>
    </location>
</feature>
<evidence type="ECO:0000313" key="9">
    <source>
        <dbReference type="EMBL" id="MBB5434380.1"/>
    </source>
</evidence>
<dbReference type="InterPro" id="IPR001680">
    <property type="entry name" value="WD40_rpt"/>
</dbReference>
<keyword evidence="10" id="KW-1185">Reference proteome</keyword>
<dbReference type="SMART" id="SM00320">
    <property type="entry name" value="WD40"/>
    <property type="match status" value="5"/>
</dbReference>
<evidence type="ECO:0000313" key="10">
    <source>
        <dbReference type="Proteomes" id="UP000572635"/>
    </source>
</evidence>
<dbReference type="PROSITE" id="PS00108">
    <property type="entry name" value="PROTEIN_KINASE_ST"/>
    <property type="match status" value="1"/>
</dbReference>
<keyword evidence="1" id="KW-0808">Transferase</keyword>
<dbReference type="PROSITE" id="PS50294">
    <property type="entry name" value="WD_REPEATS_REGION"/>
    <property type="match status" value="2"/>
</dbReference>
<feature type="repeat" description="WD" evidence="5">
    <location>
        <begin position="604"/>
        <end position="645"/>
    </location>
</feature>
<evidence type="ECO:0000256" key="1">
    <source>
        <dbReference type="ARBA" id="ARBA00022679"/>
    </source>
</evidence>
<gene>
    <name evidence="9" type="ORF">HDA36_004464</name>
</gene>
<dbReference type="RefSeq" id="WP_184394946.1">
    <property type="nucleotide sequence ID" value="NZ_JACHDB010000001.1"/>
</dbReference>
<dbReference type="SUPFAM" id="SSF50998">
    <property type="entry name" value="Quinoprotein alcohol dehydrogenase-like"/>
    <property type="match status" value="1"/>
</dbReference>
<sequence length="680" mass="69247">MHPLMPADPEAIGPYRLLARLGEGGMGRVYLGISRSGRLLAVKAVRSELAADPDFRTRFAREVDAARLVSGVFSAPLVDADTGAETPWMATGFVAGGSLREVVERTGPLPAEAAAVLAVGLAEALRAVHSAGLVHRDLKPGNVLLAADGPRIIDFGVARALDAASVTRTGELVGTAAFMSPEQALGRPAGPASDVFSLGGVLHYALTGRAPFPGEGAAVLHGVLHARPDLGALPGPLREAVALCLAKDPAARPTAAGLIARLPRTRPGAAPAWPPPAVAELAAAREREAAHFRTAPARPSPRAARGRRLAAAGAAAAALLLGSAGLTAVLLDRAGADGGGQDRQAGSGGRENHAPEPGPEWAGGMDTSELLASDLFPGNDGTEAETGPVLSVAFDPSDPEVLFSAGLLGADRWDLREEWGGRKQVGEGSFRSIAVSPDGERTAAASTDGALALARADGGGEVVPVAEGSGEAGRGDLPGEPLDRRFPDGLRVAFDPGGEAVTAFGTDGWRRFDAAGGEGLPAPEPAGSGGFALHPEGDRVAVAAEGRVRVLDAETGAERGSFDTGAAGASTVAYSPDGRLIATGGEDRTVRVFDADTHEEVLSGTGHPAPVTALAISPNGEILVSGARDGGPLVWDLSAGERLPDVGTWDDPVHDIAWNSDGTRVALAHENGNVEVWTRP</sequence>
<dbReference type="PROSITE" id="PS00107">
    <property type="entry name" value="PROTEIN_KINASE_ATP"/>
    <property type="match status" value="1"/>
</dbReference>
<dbReference type="PANTHER" id="PTHR43289:SF34">
    <property type="entry name" value="SERINE_THREONINE-PROTEIN KINASE YBDM-RELATED"/>
    <property type="match status" value="1"/>
</dbReference>
<dbReference type="PANTHER" id="PTHR43289">
    <property type="entry name" value="MITOGEN-ACTIVATED PROTEIN KINASE KINASE KINASE 20-RELATED"/>
    <property type="match status" value="1"/>
</dbReference>
<dbReference type="Pfam" id="PF00069">
    <property type="entry name" value="Pkinase"/>
    <property type="match status" value="1"/>
</dbReference>
<feature type="domain" description="Protein kinase" evidence="8">
    <location>
        <begin position="15"/>
        <end position="265"/>
    </location>
</feature>
<dbReference type="Gene3D" id="1.10.510.10">
    <property type="entry name" value="Transferase(Phosphotransferase) domain 1"/>
    <property type="match status" value="1"/>
</dbReference>
<name>A0A7W8VFQ8_9ACTN</name>
<dbReference type="PROSITE" id="PS50011">
    <property type="entry name" value="PROTEIN_KINASE_DOM"/>
    <property type="match status" value="1"/>
</dbReference>
<dbReference type="InterPro" id="IPR011047">
    <property type="entry name" value="Quinoprotein_ADH-like_sf"/>
</dbReference>
<dbReference type="Gene3D" id="2.130.10.10">
    <property type="entry name" value="YVTN repeat-like/Quinoprotein amine dehydrogenase"/>
    <property type="match status" value="2"/>
</dbReference>
<proteinExistence type="predicted"/>
<dbReference type="InterPro" id="IPR011009">
    <property type="entry name" value="Kinase-like_dom_sf"/>
</dbReference>
<comment type="caution">
    <text evidence="9">The sequence shown here is derived from an EMBL/GenBank/DDBJ whole genome shotgun (WGS) entry which is preliminary data.</text>
</comment>
<evidence type="ECO:0000256" key="5">
    <source>
        <dbReference type="PROSITE-ProRule" id="PRU00221"/>
    </source>
</evidence>
<reference evidence="9 10" key="1">
    <citation type="submission" date="2020-08" db="EMBL/GenBank/DDBJ databases">
        <title>Sequencing the genomes of 1000 actinobacteria strains.</title>
        <authorList>
            <person name="Klenk H.-P."/>
        </authorList>
    </citation>
    <scope>NUCLEOTIDE SEQUENCE [LARGE SCALE GENOMIC DNA]</scope>
    <source>
        <strain evidence="9 10">DSM 44551</strain>
    </source>
</reference>
<organism evidence="9 10">
    <name type="scientific">Nocardiopsis composta</name>
    <dbReference type="NCBI Taxonomy" id="157465"/>
    <lineage>
        <taxon>Bacteria</taxon>
        <taxon>Bacillati</taxon>
        <taxon>Actinomycetota</taxon>
        <taxon>Actinomycetes</taxon>
        <taxon>Streptosporangiales</taxon>
        <taxon>Nocardiopsidaceae</taxon>
        <taxon>Nocardiopsis</taxon>
    </lineage>
</organism>